<dbReference type="FunFam" id="2.60.110.10:FF:000004">
    <property type="entry name" value="THAUMATIN-LIKE PROTEIN 1"/>
    <property type="match status" value="1"/>
</dbReference>
<dbReference type="InterPro" id="IPR008266">
    <property type="entry name" value="Tyr_kinase_AS"/>
</dbReference>
<dbReference type="InterPro" id="IPR056561">
    <property type="entry name" value="NFP_LYK_LysM1"/>
</dbReference>
<dbReference type="PROSITE" id="PS50011">
    <property type="entry name" value="PROTEIN_KINASE_DOM"/>
    <property type="match status" value="1"/>
</dbReference>
<dbReference type="PROSITE" id="PS51367">
    <property type="entry name" value="THAUMATIN_2"/>
    <property type="match status" value="1"/>
</dbReference>
<dbReference type="Gene3D" id="1.10.510.10">
    <property type="entry name" value="Transferase(Phosphotransferase) domain 1"/>
    <property type="match status" value="1"/>
</dbReference>
<dbReference type="SUPFAM" id="SSF49870">
    <property type="entry name" value="Osmotin, thaumatin-like protein"/>
    <property type="match status" value="1"/>
</dbReference>
<dbReference type="PANTHER" id="PTHR45927">
    <property type="entry name" value="LYSM-DOMAIN RECEPTOR-LIKE KINASE-RELATED"/>
    <property type="match status" value="1"/>
</dbReference>
<dbReference type="SUPFAM" id="SSF56112">
    <property type="entry name" value="Protein kinase-like (PK-like)"/>
    <property type="match status" value="1"/>
</dbReference>
<keyword evidence="1" id="KW-0732">Signal</keyword>
<dbReference type="Pfam" id="PF23457">
    <property type="entry name" value="LysM2_NFP"/>
    <property type="match status" value="1"/>
</dbReference>
<dbReference type="GO" id="GO:0005524">
    <property type="term" value="F:ATP binding"/>
    <property type="evidence" value="ECO:0007669"/>
    <property type="project" value="InterPro"/>
</dbReference>
<evidence type="ECO:0000259" key="2">
    <source>
        <dbReference type="PROSITE" id="PS50011"/>
    </source>
</evidence>
<dbReference type="Gramene" id="ONIVA03G09990.1">
    <property type="protein sequence ID" value="ONIVA03G09990.1"/>
    <property type="gene ID" value="ONIVA03G09990"/>
</dbReference>
<reference evidence="4" key="1">
    <citation type="submission" date="2015-04" db="UniProtKB">
        <authorList>
            <consortium name="EnsemblPlants"/>
        </authorList>
    </citation>
    <scope>IDENTIFICATION</scope>
    <source>
        <strain evidence="4">SL10</strain>
    </source>
</reference>
<organism evidence="4">
    <name type="scientific">Oryza nivara</name>
    <name type="common">Indian wild rice</name>
    <name type="synonym">Oryza sativa f. spontanea</name>
    <dbReference type="NCBI Taxonomy" id="4536"/>
    <lineage>
        <taxon>Eukaryota</taxon>
        <taxon>Viridiplantae</taxon>
        <taxon>Streptophyta</taxon>
        <taxon>Embryophyta</taxon>
        <taxon>Tracheophyta</taxon>
        <taxon>Spermatophyta</taxon>
        <taxon>Magnoliopsida</taxon>
        <taxon>Liliopsida</taxon>
        <taxon>Poales</taxon>
        <taxon>Poaceae</taxon>
        <taxon>BOP clade</taxon>
        <taxon>Oryzoideae</taxon>
        <taxon>Oryzeae</taxon>
        <taxon>Oryzinae</taxon>
        <taxon>Oryza</taxon>
    </lineage>
</organism>
<dbReference type="InterPro" id="IPR018392">
    <property type="entry name" value="LysM"/>
</dbReference>
<accession>A0A0E0GJB3</accession>
<dbReference type="Proteomes" id="UP000006591">
    <property type="component" value="Chromosome 3"/>
</dbReference>
<evidence type="ECO:0000313" key="4">
    <source>
        <dbReference type="EnsemblPlants" id="ONIVA03G09990.1"/>
    </source>
</evidence>
<dbReference type="GO" id="GO:0004672">
    <property type="term" value="F:protein kinase activity"/>
    <property type="evidence" value="ECO:0007669"/>
    <property type="project" value="InterPro"/>
</dbReference>
<dbReference type="eggNOG" id="ENOG502QQTK">
    <property type="taxonomic scope" value="Eukaryota"/>
</dbReference>
<name>A0A0E0GJB3_ORYNI</name>
<dbReference type="EnsemblPlants" id="ONIVA03G09990.1">
    <property type="protein sequence ID" value="ONIVA03G09990.1"/>
    <property type="gene ID" value="ONIVA03G09990"/>
</dbReference>
<dbReference type="InterPro" id="IPR001245">
    <property type="entry name" value="Ser-Thr/Tyr_kinase_cat_dom"/>
</dbReference>
<dbReference type="STRING" id="4536.A0A0E0GJB3"/>
<evidence type="ECO:0000256" key="1">
    <source>
        <dbReference type="SAM" id="SignalP"/>
    </source>
</evidence>
<sequence>MEHKGLCILAVVIAFQLAGGQAVTDATARARRFACNVSAPCDTFVVYRTQSPGFLDLGNISDLFGVSRALIASANKLTTEDGVLLPGQPLLVPVKCGCTGARSFANVTYPIRPRDTFFGLAVTAFENLTDFVLVEELNPAAEATRLEPWQEVVVPLFCRCPTREELSAGSRLLVTYVWQPGDDVSVVSALMNASAANIAASNGVAGNSTFATGQPVLIPVSQPPRFPPLTYGAIAADPGAGKHRHGIIVATSIAGSFVACAVLCTAILAYRRYRKKAPVPKHVSPKLSWTKSLNRFDSNSSIARMINGGDKLLTSVSQFIDKPIIFREEEIMEATMNLDEQCKLGSSYYRANLEREVFAVKPAKGNVAGELRMMQMVNHANLTKLAGISIGADGDYAFLVYEFAEKGSLDKWLYQKPPCSQPSSSSVATLSWDQRLGIALDVANGLLYLHEHTQPSMVHGDVRARNILLTAGFRAKLSNFSLAKPAATVDAAATSSDVFAFGLLLLELLSGRRAVEARVGVEIGMLWTEIRTVLDAGGDKRAAKLRKWMDPTLGGVLWSQLQFGAEAVGTTVFTLRNNCTYTVWPATLSGNTAVAVGGGGFELSPGANVSFPAPAGWSGRLWARTDCAPSGTASLACVTGDCGGAVSCSLGGAPPVTLAEFTLGGADGKDFYDVSLVDGYNVGIGVAATGARVNRSTCGYAGCVGDVNALCPAELQVAGKENDQQSGAAATTTVACRSACEAFGTAEYCCTGAHGGPDSCGPTRYSRLFKAACPAAYSYAYDDPTSTFTCGTGAQYVITFCPAQQQ</sequence>
<evidence type="ECO:0008006" key="6">
    <source>
        <dbReference type="Google" id="ProtNLM"/>
    </source>
</evidence>
<dbReference type="InterPro" id="IPR052611">
    <property type="entry name" value="Plant_RLK_LysM"/>
</dbReference>
<feature type="domain" description="Protein kinase" evidence="2">
    <location>
        <begin position="302"/>
        <end position="581"/>
    </location>
</feature>
<dbReference type="InterPro" id="IPR011009">
    <property type="entry name" value="Kinase-like_dom_sf"/>
</dbReference>
<keyword evidence="5" id="KW-1185">Reference proteome</keyword>
<reference evidence="4" key="2">
    <citation type="submission" date="2018-04" db="EMBL/GenBank/DDBJ databases">
        <title>OnivRS2 (Oryza nivara Reference Sequence Version 2).</title>
        <authorList>
            <person name="Zhang J."/>
            <person name="Kudrna D."/>
            <person name="Lee S."/>
            <person name="Talag J."/>
            <person name="Rajasekar S."/>
            <person name="Welchert J."/>
            <person name="Hsing Y.-I."/>
            <person name="Wing R.A."/>
        </authorList>
    </citation>
    <scope>NUCLEOTIDE SEQUENCE [LARGE SCALE GENOMIC DNA]</scope>
    <source>
        <strain evidence="4">SL10</strain>
    </source>
</reference>
<dbReference type="Pfam" id="PF23462">
    <property type="entry name" value="LysM3_NFP"/>
    <property type="match status" value="1"/>
</dbReference>
<dbReference type="Pfam" id="PF07714">
    <property type="entry name" value="PK_Tyr_Ser-Thr"/>
    <property type="match status" value="1"/>
</dbReference>
<dbReference type="GO" id="GO:0005886">
    <property type="term" value="C:plasma membrane"/>
    <property type="evidence" value="ECO:0007669"/>
    <property type="project" value="UniProtKB-ARBA"/>
</dbReference>
<dbReference type="PROSITE" id="PS51782">
    <property type="entry name" value="LYSM"/>
    <property type="match status" value="1"/>
</dbReference>
<dbReference type="AlphaFoldDB" id="A0A0E0GJB3"/>
<dbReference type="HOGENOM" id="CLU_000288_99_1_1"/>
<feature type="signal peptide" evidence="1">
    <location>
        <begin position="1"/>
        <end position="22"/>
    </location>
</feature>
<dbReference type="InterPro" id="IPR037176">
    <property type="entry name" value="Osmotin/thaumatin-like_sf"/>
</dbReference>
<dbReference type="InterPro" id="IPR000719">
    <property type="entry name" value="Prot_kinase_dom"/>
</dbReference>
<protein>
    <recommendedName>
        <fullName evidence="6">Protein kinase domain-containing protein</fullName>
    </recommendedName>
</protein>
<dbReference type="PRINTS" id="PR00347">
    <property type="entry name" value="THAUMATIN"/>
</dbReference>
<dbReference type="Pfam" id="PF23446">
    <property type="entry name" value="LysM1_NFP_LYK"/>
    <property type="match status" value="1"/>
</dbReference>
<feature type="domain" description="LysM" evidence="3">
    <location>
        <begin position="46"/>
        <end position="92"/>
    </location>
</feature>
<dbReference type="Gene3D" id="2.60.110.10">
    <property type="entry name" value="Thaumatin"/>
    <property type="match status" value="1"/>
</dbReference>
<proteinExistence type="predicted"/>
<dbReference type="InterPro" id="IPR001938">
    <property type="entry name" value="Thaumatin"/>
</dbReference>
<evidence type="ECO:0000259" key="3">
    <source>
        <dbReference type="PROSITE" id="PS51782"/>
    </source>
</evidence>
<dbReference type="PROSITE" id="PS00109">
    <property type="entry name" value="PROTEIN_KINASE_TYR"/>
    <property type="match status" value="1"/>
</dbReference>
<dbReference type="OMA" id="FFSATHI"/>
<dbReference type="PANTHER" id="PTHR45927:SF2">
    <property type="entry name" value="SERINE_THREONINE RECEPTOR-LIKE KINASE NFP"/>
    <property type="match status" value="1"/>
</dbReference>
<dbReference type="Pfam" id="PF00314">
    <property type="entry name" value="Thaumatin"/>
    <property type="match status" value="1"/>
</dbReference>
<dbReference type="InterPro" id="IPR059143">
    <property type="entry name" value="NFP_LysM2"/>
</dbReference>
<dbReference type="CDD" id="cd09218">
    <property type="entry name" value="TLP-PA"/>
    <property type="match status" value="1"/>
</dbReference>
<dbReference type="SMART" id="SM00205">
    <property type="entry name" value="THN"/>
    <property type="match status" value="1"/>
</dbReference>
<feature type="chain" id="PRO_5002360639" description="Protein kinase domain-containing protein" evidence="1">
    <location>
        <begin position="23"/>
        <end position="806"/>
    </location>
</feature>
<dbReference type="InterPro" id="IPR059144">
    <property type="entry name" value="NFP_LysM3"/>
</dbReference>
<evidence type="ECO:0000313" key="5">
    <source>
        <dbReference type="Proteomes" id="UP000006591"/>
    </source>
</evidence>